<organism evidence="2 3">
    <name type="scientific">Catenaria anguillulae PL171</name>
    <dbReference type="NCBI Taxonomy" id="765915"/>
    <lineage>
        <taxon>Eukaryota</taxon>
        <taxon>Fungi</taxon>
        <taxon>Fungi incertae sedis</taxon>
        <taxon>Blastocladiomycota</taxon>
        <taxon>Blastocladiomycetes</taxon>
        <taxon>Blastocladiales</taxon>
        <taxon>Catenariaceae</taxon>
        <taxon>Catenaria</taxon>
    </lineage>
</organism>
<feature type="region of interest" description="Disordered" evidence="1">
    <location>
        <begin position="1"/>
        <end position="42"/>
    </location>
</feature>
<proteinExistence type="predicted"/>
<accession>A0A1Y2HJV3</accession>
<name>A0A1Y2HJV3_9FUNG</name>
<keyword evidence="3" id="KW-1185">Reference proteome</keyword>
<reference evidence="2 3" key="1">
    <citation type="submission" date="2016-07" db="EMBL/GenBank/DDBJ databases">
        <title>Pervasive Adenine N6-methylation of Active Genes in Fungi.</title>
        <authorList>
            <consortium name="DOE Joint Genome Institute"/>
            <person name="Mondo S.J."/>
            <person name="Dannebaum R.O."/>
            <person name="Kuo R.C."/>
            <person name="Labutti K."/>
            <person name="Haridas S."/>
            <person name="Kuo A."/>
            <person name="Salamov A."/>
            <person name="Ahrendt S.R."/>
            <person name="Lipzen A."/>
            <person name="Sullivan W."/>
            <person name="Andreopoulos W.B."/>
            <person name="Clum A."/>
            <person name="Lindquist E."/>
            <person name="Daum C."/>
            <person name="Ramamoorthy G.K."/>
            <person name="Gryganskyi A."/>
            <person name="Culley D."/>
            <person name="Magnuson J.K."/>
            <person name="James T.Y."/>
            <person name="O'Malley M.A."/>
            <person name="Stajich J.E."/>
            <person name="Spatafora J.W."/>
            <person name="Visel A."/>
            <person name="Grigoriev I.V."/>
        </authorList>
    </citation>
    <scope>NUCLEOTIDE SEQUENCE [LARGE SCALE GENOMIC DNA]</scope>
    <source>
        <strain evidence="2 3">PL171</strain>
    </source>
</reference>
<dbReference type="EMBL" id="MCFL01000025">
    <property type="protein sequence ID" value="ORZ34877.1"/>
    <property type="molecule type" value="Genomic_DNA"/>
</dbReference>
<evidence type="ECO:0000256" key="1">
    <source>
        <dbReference type="SAM" id="MobiDB-lite"/>
    </source>
</evidence>
<dbReference type="Proteomes" id="UP000193411">
    <property type="component" value="Unassembled WGS sequence"/>
</dbReference>
<gene>
    <name evidence="2" type="ORF">BCR44DRAFT_1461469</name>
</gene>
<dbReference type="AlphaFoldDB" id="A0A1Y2HJV3"/>
<sequence length="180" mass="20274">MCRKSGPKGRNRSRRLRKSSQGKGELTFLNARPGRPTSRLLDNRRYAVPAVAPSREWRRTQRSTSSSLPRIELWCAAATAIERSFESDTLKTTSKRKLEESGWTRMYGWDYDEERSWLPPTPSAKEVKTEPKTKLVKPKPVEPKAAPYHTAAAPSTPSRDVPVVVIHLSLTCPIYIGSSP</sequence>
<protein>
    <submittedName>
        <fullName evidence="2">Uncharacterized protein</fullName>
    </submittedName>
</protein>
<comment type="caution">
    <text evidence="2">The sequence shown here is derived from an EMBL/GenBank/DDBJ whole genome shotgun (WGS) entry which is preliminary data.</text>
</comment>
<feature type="compositionally biased region" description="Basic residues" evidence="1">
    <location>
        <begin position="1"/>
        <end position="20"/>
    </location>
</feature>
<evidence type="ECO:0000313" key="3">
    <source>
        <dbReference type="Proteomes" id="UP000193411"/>
    </source>
</evidence>
<feature type="region of interest" description="Disordered" evidence="1">
    <location>
        <begin position="120"/>
        <end position="157"/>
    </location>
</feature>
<evidence type="ECO:0000313" key="2">
    <source>
        <dbReference type="EMBL" id="ORZ34877.1"/>
    </source>
</evidence>